<dbReference type="SUPFAM" id="SSF51182">
    <property type="entry name" value="RmlC-like cupins"/>
    <property type="match status" value="1"/>
</dbReference>
<dbReference type="CDD" id="cd02440">
    <property type="entry name" value="AdoMet_MTases"/>
    <property type="match status" value="1"/>
</dbReference>
<dbReference type="InterPro" id="IPR041698">
    <property type="entry name" value="Methyltransf_25"/>
</dbReference>
<dbReference type="SUPFAM" id="SSF47413">
    <property type="entry name" value="lambda repressor-like DNA-binding domains"/>
    <property type="match status" value="1"/>
</dbReference>
<dbReference type="GO" id="GO:0003700">
    <property type="term" value="F:DNA-binding transcription factor activity"/>
    <property type="evidence" value="ECO:0007669"/>
    <property type="project" value="TreeGrafter"/>
</dbReference>
<dbReference type="InterPro" id="IPR011051">
    <property type="entry name" value="RmlC_Cupin_sf"/>
</dbReference>
<dbReference type="OrthoDB" id="189170at2"/>
<protein>
    <submittedName>
        <fullName evidence="3">Transcriptional regulator with XRE-family HTH domain</fullName>
    </submittedName>
</protein>
<dbReference type="GO" id="GO:0005829">
    <property type="term" value="C:cytosol"/>
    <property type="evidence" value="ECO:0007669"/>
    <property type="project" value="TreeGrafter"/>
</dbReference>
<dbReference type="CDD" id="cd02209">
    <property type="entry name" value="cupin_XRE_C"/>
    <property type="match status" value="1"/>
</dbReference>
<evidence type="ECO:0000256" key="1">
    <source>
        <dbReference type="ARBA" id="ARBA00023125"/>
    </source>
</evidence>
<evidence type="ECO:0000259" key="2">
    <source>
        <dbReference type="PROSITE" id="PS50943"/>
    </source>
</evidence>
<dbReference type="PROSITE" id="PS50943">
    <property type="entry name" value="HTH_CROC1"/>
    <property type="match status" value="1"/>
</dbReference>
<organism evidence="3 4">
    <name type="scientific">Cereibacter azotoformans</name>
    <dbReference type="NCBI Taxonomy" id="43057"/>
    <lineage>
        <taxon>Bacteria</taxon>
        <taxon>Pseudomonadati</taxon>
        <taxon>Pseudomonadota</taxon>
        <taxon>Alphaproteobacteria</taxon>
        <taxon>Rhodobacterales</taxon>
        <taxon>Paracoccaceae</taxon>
        <taxon>Cereibacter</taxon>
    </lineage>
</organism>
<dbReference type="Proteomes" id="UP000244060">
    <property type="component" value="Unassembled WGS sequence"/>
</dbReference>
<dbReference type="Gene3D" id="1.10.260.40">
    <property type="entry name" value="lambda repressor-like DNA-binding domains"/>
    <property type="match status" value="1"/>
</dbReference>
<keyword evidence="4" id="KW-1185">Reference proteome</keyword>
<sequence>MPHSVEVDRAARIGANIARARQRRGLTLDGLAELSCVSRATISALERGHGNPGVQTLWSLADALGLNFAALLGDEPASALVEDAGVSVRLVERQTTPPVIETYILELPAGESRQAKPHLPGVLEHVVVLAGEMRTGPAARPQTLRAGQSMSFAADVDHIYAAGNAACRALVSVVYPEITPGTPDHDLPWPAGGPDWDAVTAILSRATVEVQNGLGVSVTTFRASPVGRISEEGLDRLRRHVEGLPASPAVRRFLVTSADPAVITLYRGSPMRDLGPRPQGLAGDLGARCWDLARQAVQRRVEGDAARLEDVARAPGTIIEAALAADVLTRAGRPTVPHGINVQAAQTGRGASDGRRLLEDRIDVDACEAYDLVHPAHARRALAVAGALPSVEGLRILDVGTGPGLPLAMLRELRPDLSALAVDPSEVAVAQLKRRFASDPNVEIRQASVTDLAPPASPFFCAVSIGALHHLDTAAFLSSIRGQLETGGLLIVADEMLAPFRTRQERQAALIRHHLWYVLDTLVSLPSGSHPGDVALAEKLREDLPMAQALAQGGRTEAAIRKIRALHEELVLVERPVLPSHPLAVFSRFHLLELQALVAGLDDEVDPKTFPARFLALARCCGFELRSHQRLYATDGDGDLDAGTHLFVLEAL</sequence>
<accession>A0A2T5JTB3</accession>
<comment type="caution">
    <text evidence="3">The sequence shown here is derived from an EMBL/GenBank/DDBJ whole genome shotgun (WGS) entry which is preliminary data.</text>
</comment>
<keyword evidence="1" id="KW-0238">DNA-binding</keyword>
<dbReference type="PANTHER" id="PTHR46797:SF1">
    <property type="entry name" value="METHYLPHOSPHONATE SYNTHASE"/>
    <property type="match status" value="1"/>
</dbReference>
<dbReference type="SUPFAM" id="SSF53335">
    <property type="entry name" value="S-adenosyl-L-methionine-dependent methyltransferases"/>
    <property type="match status" value="1"/>
</dbReference>
<dbReference type="AlphaFoldDB" id="A0A2T5JTB3"/>
<dbReference type="SMART" id="SM00530">
    <property type="entry name" value="HTH_XRE"/>
    <property type="match status" value="1"/>
</dbReference>
<dbReference type="Gene3D" id="3.40.50.150">
    <property type="entry name" value="Vaccinia Virus protein VP39"/>
    <property type="match status" value="1"/>
</dbReference>
<dbReference type="InterPro" id="IPR010982">
    <property type="entry name" value="Lambda_DNA-bd_dom_sf"/>
</dbReference>
<dbReference type="EMBL" id="QAOT01000024">
    <property type="protein sequence ID" value="PTR12519.1"/>
    <property type="molecule type" value="Genomic_DNA"/>
</dbReference>
<evidence type="ECO:0000313" key="4">
    <source>
        <dbReference type="Proteomes" id="UP000244060"/>
    </source>
</evidence>
<evidence type="ECO:0000313" key="3">
    <source>
        <dbReference type="EMBL" id="PTR12519.1"/>
    </source>
</evidence>
<dbReference type="InterPro" id="IPR001387">
    <property type="entry name" value="Cro/C1-type_HTH"/>
</dbReference>
<proteinExistence type="predicted"/>
<dbReference type="InterPro" id="IPR014710">
    <property type="entry name" value="RmlC-like_jellyroll"/>
</dbReference>
<dbReference type="InterPro" id="IPR029063">
    <property type="entry name" value="SAM-dependent_MTases_sf"/>
</dbReference>
<dbReference type="Gene3D" id="2.60.120.10">
    <property type="entry name" value="Jelly Rolls"/>
    <property type="match status" value="1"/>
</dbReference>
<dbReference type="Pfam" id="PF01381">
    <property type="entry name" value="HTH_3"/>
    <property type="match status" value="1"/>
</dbReference>
<dbReference type="InterPro" id="IPR050807">
    <property type="entry name" value="TransReg_Diox_bact_type"/>
</dbReference>
<dbReference type="GO" id="GO:0003677">
    <property type="term" value="F:DNA binding"/>
    <property type="evidence" value="ECO:0007669"/>
    <property type="project" value="UniProtKB-KW"/>
</dbReference>
<reference evidence="3 4" key="1">
    <citation type="submission" date="2018-04" db="EMBL/GenBank/DDBJ databases">
        <title>Genomic Encyclopedia of Type Strains, Phase III (KMG-III): the genomes of soil and plant-associated and newly described type strains.</title>
        <authorList>
            <person name="Whitman W."/>
        </authorList>
    </citation>
    <scope>NUCLEOTIDE SEQUENCE [LARGE SCALE GENOMIC DNA]</scope>
    <source>
        <strain evidence="3 4">KA25</strain>
    </source>
</reference>
<dbReference type="RefSeq" id="WP_108222393.1">
    <property type="nucleotide sequence ID" value="NZ_QAOT01000024.1"/>
</dbReference>
<dbReference type="Pfam" id="PF13649">
    <property type="entry name" value="Methyltransf_25"/>
    <property type="match status" value="1"/>
</dbReference>
<name>A0A2T5JTB3_9RHOB</name>
<gene>
    <name evidence="3" type="ORF">C8J28_12419</name>
</gene>
<feature type="domain" description="HTH cro/C1-type" evidence="2">
    <location>
        <begin position="17"/>
        <end position="71"/>
    </location>
</feature>
<dbReference type="PANTHER" id="PTHR46797">
    <property type="entry name" value="HTH-TYPE TRANSCRIPTIONAL REGULATOR"/>
    <property type="match status" value="1"/>
</dbReference>
<dbReference type="CDD" id="cd00093">
    <property type="entry name" value="HTH_XRE"/>
    <property type="match status" value="1"/>
</dbReference>